<dbReference type="AlphaFoldDB" id="A0A7M2RFY3"/>
<dbReference type="GO" id="GO:0008234">
    <property type="term" value="F:cysteine-type peptidase activity"/>
    <property type="evidence" value="ECO:0007669"/>
    <property type="project" value="UniProtKB-KW"/>
</dbReference>
<feature type="signal peptide" evidence="5">
    <location>
        <begin position="1"/>
        <end position="25"/>
    </location>
</feature>
<dbReference type="InterPro" id="IPR000064">
    <property type="entry name" value="NLP_P60_dom"/>
</dbReference>
<dbReference type="Gene3D" id="2.30.30.40">
    <property type="entry name" value="SH3 Domains"/>
    <property type="match status" value="1"/>
</dbReference>
<proteinExistence type="inferred from homology"/>
<dbReference type="Pfam" id="PF00877">
    <property type="entry name" value="NLPC_P60"/>
    <property type="match status" value="1"/>
</dbReference>
<comment type="similarity">
    <text evidence="1">Belongs to the peptidase C40 family.</text>
</comment>
<evidence type="ECO:0000313" key="8">
    <source>
        <dbReference type="Proteomes" id="UP000593601"/>
    </source>
</evidence>
<keyword evidence="8" id="KW-1185">Reference proteome</keyword>
<accession>A0A7M2RFY3</accession>
<evidence type="ECO:0000256" key="5">
    <source>
        <dbReference type="SAM" id="SignalP"/>
    </source>
</evidence>
<dbReference type="PROSITE" id="PS51935">
    <property type="entry name" value="NLPC_P60"/>
    <property type="match status" value="1"/>
</dbReference>
<keyword evidence="4" id="KW-0788">Thiol protease</keyword>
<dbReference type="KEGG" id="bliq:INP51_09365"/>
<protein>
    <submittedName>
        <fullName evidence="7">C40 family peptidase</fullName>
    </submittedName>
</protein>
<feature type="domain" description="NlpC/P60" evidence="6">
    <location>
        <begin position="127"/>
        <end position="246"/>
    </location>
</feature>
<feature type="chain" id="PRO_5039124127" evidence="5">
    <location>
        <begin position="26"/>
        <end position="246"/>
    </location>
</feature>
<dbReference type="SUPFAM" id="SSF54001">
    <property type="entry name" value="Cysteine proteinases"/>
    <property type="match status" value="1"/>
</dbReference>
<sequence length="246" mass="26514">MYRKKLILLSQIAAFVILCGGTAVKAEVGNNLLAQTEADTKEEHFAVANVSTKLNIRQDPGPFSQIVGKIPACGLMKVDGYEDGWCLITSGDVTGYVSADYLYSPAESMRIIQTAGMADMPVAYKVSPVRQQLIDFASQFIGNPYVWGGTSLTKGADCSGYVQSVYNHFGISLPRVSAEQSKMGQRISVDQAQPADLIFYARQGVVYHVVINLGEGQVLNASNQKKGICISNLDSAHAVWAIDVIG</sequence>
<dbReference type="PANTHER" id="PTHR47053">
    <property type="entry name" value="MUREIN DD-ENDOPEPTIDASE MEPH-RELATED"/>
    <property type="match status" value="1"/>
</dbReference>
<keyword evidence="3" id="KW-0378">Hydrolase</keyword>
<dbReference type="Pfam" id="PF08239">
    <property type="entry name" value="SH3_3"/>
    <property type="match status" value="1"/>
</dbReference>
<dbReference type="GO" id="GO:0006508">
    <property type="term" value="P:proteolysis"/>
    <property type="evidence" value="ECO:0007669"/>
    <property type="project" value="UniProtKB-KW"/>
</dbReference>
<evidence type="ECO:0000256" key="1">
    <source>
        <dbReference type="ARBA" id="ARBA00007074"/>
    </source>
</evidence>
<dbReference type="EMBL" id="CP063304">
    <property type="protein sequence ID" value="QOV18240.1"/>
    <property type="molecule type" value="Genomic_DNA"/>
</dbReference>
<dbReference type="InterPro" id="IPR038765">
    <property type="entry name" value="Papain-like_cys_pep_sf"/>
</dbReference>
<dbReference type="Proteomes" id="UP000593601">
    <property type="component" value="Chromosome"/>
</dbReference>
<evidence type="ECO:0000256" key="4">
    <source>
        <dbReference type="ARBA" id="ARBA00022807"/>
    </source>
</evidence>
<keyword evidence="2" id="KW-0645">Protease</keyword>
<reference evidence="7 8" key="1">
    <citation type="submission" date="2020-10" db="EMBL/GenBank/DDBJ databases">
        <title>Blautia liquoris sp.nov., isolated from the mud in a fermentation cellar used for the production of Chinese strong-flavoured liquor.</title>
        <authorList>
            <person name="Lu L."/>
        </authorList>
    </citation>
    <scope>NUCLEOTIDE SEQUENCE [LARGE SCALE GENOMIC DNA]</scope>
    <source>
        <strain evidence="7 8">LZLJ-3</strain>
    </source>
</reference>
<evidence type="ECO:0000313" key="7">
    <source>
        <dbReference type="EMBL" id="QOV18240.1"/>
    </source>
</evidence>
<organism evidence="7 8">
    <name type="scientific">Blautia liquoris</name>
    <dbReference type="NCBI Taxonomy" id="2779518"/>
    <lineage>
        <taxon>Bacteria</taxon>
        <taxon>Bacillati</taxon>
        <taxon>Bacillota</taxon>
        <taxon>Clostridia</taxon>
        <taxon>Lachnospirales</taxon>
        <taxon>Lachnospiraceae</taxon>
        <taxon>Blautia</taxon>
    </lineage>
</organism>
<evidence type="ECO:0000256" key="2">
    <source>
        <dbReference type="ARBA" id="ARBA00022670"/>
    </source>
</evidence>
<gene>
    <name evidence="7" type="ORF">INP51_09365</name>
</gene>
<dbReference type="Gene3D" id="3.90.1720.10">
    <property type="entry name" value="endopeptidase domain like (from Nostoc punctiforme)"/>
    <property type="match status" value="1"/>
</dbReference>
<name>A0A7M2RFY3_9FIRM</name>
<dbReference type="RefSeq" id="WP_193734602.1">
    <property type="nucleotide sequence ID" value="NZ_CP063304.1"/>
</dbReference>
<dbReference type="InterPro" id="IPR003646">
    <property type="entry name" value="SH3-like_bac-type"/>
</dbReference>
<evidence type="ECO:0000259" key="6">
    <source>
        <dbReference type="PROSITE" id="PS51935"/>
    </source>
</evidence>
<evidence type="ECO:0000256" key="3">
    <source>
        <dbReference type="ARBA" id="ARBA00022801"/>
    </source>
</evidence>
<dbReference type="InterPro" id="IPR051202">
    <property type="entry name" value="Peptidase_C40"/>
</dbReference>
<dbReference type="PANTHER" id="PTHR47053:SF1">
    <property type="entry name" value="MUREIN DD-ENDOPEPTIDASE MEPH-RELATED"/>
    <property type="match status" value="1"/>
</dbReference>
<keyword evidence="5" id="KW-0732">Signal</keyword>